<dbReference type="AlphaFoldDB" id="A0A2T5LRZ2"/>
<dbReference type="RefSeq" id="XP_040750444.1">
    <property type="nucleotide sequence ID" value="XM_040900059.1"/>
</dbReference>
<dbReference type="VEuPathDB" id="FungiDB:P175DRAFT_0533470"/>
<gene>
    <name evidence="1" type="ORF">P175DRAFT_0533470</name>
</gene>
<dbReference type="Proteomes" id="UP000244073">
    <property type="component" value="Unassembled WGS sequence"/>
</dbReference>
<proteinExistence type="predicted"/>
<organism evidence="1 2">
    <name type="scientific">Aspergillus ochraceoroseus IBT 24754</name>
    <dbReference type="NCBI Taxonomy" id="1392256"/>
    <lineage>
        <taxon>Eukaryota</taxon>
        <taxon>Fungi</taxon>
        <taxon>Dikarya</taxon>
        <taxon>Ascomycota</taxon>
        <taxon>Pezizomycotina</taxon>
        <taxon>Eurotiomycetes</taxon>
        <taxon>Eurotiomycetidae</taxon>
        <taxon>Eurotiales</taxon>
        <taxon>Aspergillaceae</taxon>
        <taxon>Aspergillus</taxon>
        <taxon>Aspergillus subgen. Nidulantes</taxon>
    </lineage>
</organism>
<dbReference type="OrthoDB" id="4505768at2759"/>
<name>A0A2T5LRZ2_9EURO</name>
<accession>A0A2T5LRZ2</accession>
<evidence type="ECO:0000313" key="1">
    <source>
        <dbReference type="EMBL" id="PTU19052.1"/>
    </source>
</evidence>
<evidence type="ECO:0000313" key="2">
    <source>
        <dbReference type="Proteomes" id="UP000244073"/>
    </source>
</evidence>
<dbReference type="EMBL" id="MSFN02000006">
    <property type="protein sequence ID" value="PTU19052.1"/>
    <property type="molecule type" value="Genomic_DNA"/>
</dbReference>
<sequence length="80" mass="8642">MAMPKEQPVPITTHKQLVAEIKARAAVDEQEAAAQAQYLADMHIPDLLAVVATPNPKLEDPVSGATRVVWDAMESLAQHS</sequence>
<protein>
    <submittedName>
        <fullName evidence="1">Uncharacterized protein</fullName>
    </submittedName>
</protein>
<reference evidence="1 2" key="1">
    <citation type="journal article" date="2018" name="Proc. Natl. Acad. Sci. U.S.A.">
        <title>Linking secondary metabolites to gene clusters through genome sequencing of six diverse Aspergillus species.</title>
        <authorList>
            <person name="Kaerboelling I."/>
            <person name="Vesth T.C."/>
            <person name="Frisvad J.C."/>
            <person name="Nybo J.L."/>
            <person name="Theobald S."/>
            <person name="Kuo A."/>
            <person name="Bowyer P."/>
            <person name="Matsuda Y."/>
            <person name="Mondo S."/>
            <person name="Lyhne E.K."/>
            <person name="Kogle M.E."/>
            <person name="Clum A."/>
            <person name="Lipzen A."/>
            <person name="Salamov A."/>
            <person name="Ngan C.Y."/>
            <person name="Daum C."/>
            <person name="Chiniquy J."/>
            <person name="Barry K."/>
            <person name="LaButti K."/>
            <person name="Haridas S."/>
            <person name="Simmons B.A."/>
            <person name="Magnuson J.K."/>
            <person name="Mortensen U.H."/>
            <person name="Larsen T.O."/>
            <person name="Grigoriev I.V."/>
            <person name="Baker S.E."/>
            <person name="Andersen M.R."/>
        </authorList>
    </citation>
    <scope>NUCLEOTIDE SEQUENCE [LARGE SCALE GENOMIC DNA]</scope>
    <source>
        <strain evidence="1 2">IBT 24754</strain>
    </source>
</reference>
<dbReference type="GeneID" id="63816941"/>
<comment type="caution">
    <text evidence="1">The sequence shown here is derived from an EMBL/GenBank/DDBJ whole genome shotgun (WGS) entry which is preliminary data.</text>
</comment>